<evidence type="ECO:0000313" key="2">
    <source>
        <dbReference type="EMBL" id="AOR79965.1"/>
    </source>
</evidence>
<feature type="domain" description="SnoaL-like" evidence="1">
    <location>
        <begin position="6"/>
        <end position="138"/>
    </location>
</feature>
<sequence>MMTLEDLIAREEIRQLRVDYSTAFDSMDEAAVRRNFADDILCEFPEPYEGVEAVLGLYRQHWKHLRAPLETLHYVANHAIELTGSDTAHGHCLLLDLVTRQHAGSAIVTPGGEANPLLLIGRYDDHYVRQDGRWKFARIALTILWPTRSDKTGALPFKVD</sequence>
<dbReference type="AlphaFoldDB" id="A0A1D8AD34"/>
<evidence type="ECO:0000313" key="3">
    <source>
        <dbReference type="Proteomes" id="UP000094626"/>
    </source>
</evidence>
<reference evidence="3" key="1">
    <citation type="journal article" date="2017" name="J. Biotechnol.">
        <title>Complete genome sequence of Novosphingobium resinovorum SA1, a versatile xenobiotic-degrading bacterium capable of utilizing sulfanilic acid.</title>
        <authorList>
            <person name="Hegedus B."/>
            <person name="Kos P.B."/>
            <person name="Balint B."/>
            <person name="Maroti G."/>
            <person name="Gan H.M."/>
            <person name="Perei K."/>
            <person name="Rakhely G."/>
        </authorList>
    </citation>
    <scope>NUCLEOTIDE SEQUENCE [LARGE SCALE GENOMIC DNA]</scope>
    <source>
        <strain evidence="3">SA1</strain>
    </source>
</reference>
<keyword evidence="2" id="KW-0614">Plasmid</keyword>
<geneLocation type="plasmid" evidence="2 3">
    <name>pSA1</name>
</geneLocation>
<gene>
    <name evidence="2" type="ORF">BES08_24835</name>
</gene>
<dbReference type="EMBL" id="CP017076">
    <property type="protein sequence ID" value="AOR79965.1"/>
    <property type="molecule type" value="Genomic_DNA"/>
</dbReference>
<evidence type="ECO:0000259" key="1">
    <source>
        <dbReference type="Pfam" id="PF13577"/>
    </source>
</evidence>
<protein>
    <recommendedName>
        <fullName evidence="1">SnoaL-like domain-containing protein</fullName>
    </recommendedName>
</protein>
<dbReference type="Proteomes" id="UP000094626">
    <property type="component" value="Plasmid pSA1"/>
</dbReference>
<dbReference type="InterPro" id="IPR037401">
    <property type="entry name" value="SnoaL-like"/>
</dbReference>
<dbReference type="Gene3D" id="3.10.450.50">
    <property type="match status" value="1"/>
</dbReference>
<dbReference type="SUPFAM" id="SSF54427">
    <property type="entry name" value="NTF2-like"/>
    <property type="match status" value="1"/>
</dbReference>
<organism evidence="2 3">
    <name type="scientific">Novosphingobium resinovorum</name>
    <dbReference type="NCBI Taxonomy" id="158500"/>
    <lineage>
        <taxon>Bacteria</taxon>
        <taxon>Pseudomonadati</taxon>
        <taxon>Pseudomonadota</taxon>
        <taxon>Alphaproteobacteria</taxon>
        <taxon>Sphingomonadales</taxon>
        <taxon>Sphingomonadaceae</taxon>
        <taxon>Novosphingobium</taxon>
    </lineage>
</organism>
<name>A0A1D8AD34_9SPHN</name>
<dbReference type="Pfam" id="PF13577">
    <property type="entry name" value="SnoaL_4"/>
    <property type="match status" value="1"/>
</dbReference>
<dbReference type="KEGG" id="nre:BES08_24835"/>
<proteinExistence type="predicted"/>
<keyword evidence="3" id="KW-1185">Reference proteome</keyword>
<dbReference type="OrthoDB" id="7851780at2"/>
<accession>A0A1D8AD34</accession>
<dbReference type="InterPro" id="IPR032710">
    <property type="entry name" value="NTF2-like_dom_sf"/>
</dbReference>